<comment type="subcellular location">
    <subcellularLocation>
        <location evidence="1">Cell inner membrane</location>
    </subcellularLocation>
</comment>
<evidence type="ECO:0000256" key="6">
    <source>
        <dbReference type="ARBA" id="ARBA00023315"/>
    </source>
</evidence>
<keyword evidence="2" id="KW-1003">Cell membrane</keyword>
<dbReference type="PANTHER" id="PTHR30606:SF9">
    <property type="entry name" value="LIPID A BIOSYNTHESIS LAUROYLTRANSFERASE"/>
    <property type="match status" value="1"/>
</dbReference>
<dbReference type="CDD" id="cd07984">
    <property type="entry name" value="LPLAT_LABLAT-like"/>
    <property type="match status" value="1"/>
</dbReference>
<evidence type="ECO:0000256" key="5">
    <source>
        <dbReference type="ARBA" id="ARBA00023136"/>
    </source>
</evidence>
<feature type="compositionally biased region" description="Polar residues" evidence="7">
    <location>
        <begin position="28"/>
        <end position="42"/>
    </location>
</feature>
<protein>
    <recommendedName>
        <fullName evidence="11">Kdo(2)-lipid IV(A) lauroyltransferase</fullName>
    </recommendedName>
</protein>
<dbReference type="AlphaFoldDB" id="A0A6N7EZV5"/>
<evidence type="ECO:0000313" key="10">
    <source>
        <dbReference type="Proteomes" id="UP000471298"/>
    </source>
</evidence>
<keyword evidence="6" id="KW-0012">Acyltransferase</keyword>
<reference evidence="9 10" key="1">
    <citation type="submission" date="2019-10" db="EMBL/GenBank/DDBJ databases">
        <title>Cardiobacteriales fam. a chemoheterotrophic member of the order Cardiobacteriales, and proposal of Cardiobacteriales fam. nov.</title>
        <authorList>
            <person name="Wang C."/>
        </authorList>
    </citation>
    <scope>NUCLEOTIDE SEQUENCE [LARGE SCALE GENOMIC DNA]</scope>
    <source>
        <strain evidence="9 10">ML27</strain>
    </source>
</reference>
<dbReference type="Pfam" id="PF03279">
    <property type="entry name" value="Lip_A_acyltrans"/>
    <property type="match status" value="1"/>
</dbReference>
<dbReference type="GO" id="GO:0016746">
    <property type="term" value="F:acyltransferase activity"/>
    <property type="evidence" value="ECO:0007669"/>
    <property type="project" value="UniProtKB-KW"/>
</dbReference>
<name>A0A6N7EZV5_9GAMM</name>
<evidence type="ECO:0000313" key="9">
    <source>
        <dbReference type="EMBL" id="MPV86048.1"/>
    </source>
</evidence>
<sequence>MAHANTTHLHQKITKKTQNNHDLKDQLTTDQPPTNHRPTTQIPMPENTPPFDRKLLHPKHWGSWLAVGILWLLVRVLPYHGLMAIGSGLGRLMKITMPYRMLVVKTNLEHCFSQSSLNTTDLFNQHVDALGKGIFEMAMGWFLPAERFAHKIHFVDDYHVSNALKENRGVLLLGMHTTHIDFGAPMVTLKFPTYFMYRKMKNPVLDYIVSRRRILHSQGAIEQSNMRALITQLQAGQCVWYAADQDFGSRAPAVFAPFFGVDAYTLPLYAKIARKTNAAVIPVAGFRNAQTGQYEIRFLPEIPTDKLIDEAVAANAMNQAIETLLTGFEAQYYWVHRRFKTRPTGESAFYPRKPSHIRGDKKALKAQHAEQKKAKKEKNQPKS</sequence>
<dbReference type="GO" id="GO:0005886">
    <property type="term" value="C:plasma membrane"/>
    <property type="evidence" value="ECO:0007669"/>
    <property type="project" value="UniProtKB-SubCell"/>
</dbReference>
<dbReference type="GO" id="GO:0009247">
    <property type="term" value="P:glycolipid biosynthetic process"/>
    <property type="evidence" value="ECO:0007669"/>
    <property type="project" value="UniProtKB-ARBA"/>
</dbReference>
<organism evidence="9 10">
    <name type="scientific">Ostreibacterium oceani</name>
    <dbReference type="NCBI Taxonomy" id="2654998"/>
    <lineage>
        <taxon>Bacteria</taxon>
        <taxon>Pseudomonadati</taxon>
        <taxon>Pseudomonadota</taxon>
        <taxon>Gammaproteobacteria</taxon>
        <taxon>Cardiobacteriales</taxon>
        <taxon>Ostreibacteriaceae</taxon>
        <taxon>Ostreibacterium</taxon>
    </lineage>
</organism>
<comment type="caution">
    <text evidence="9">The sequence shown here is derived from an EMBL/GenBank/DDBJ whole genome shotgun (WGS) entry which is preliminary data.</text>
</comment>
<feature type="region of interest" description="Disordered" evidence="7">
    <location>
        <begin position="1"/>
        <end position="47"/>
    </location>
</feature>
<keyword evidence="10" id="KW-1185">Reference proteome</keyword>
<gene>
    <name evidence="9" type="ORF">GCU85_04790</name>
</gene>
<dbReference type="PANTHER" id="PTHR30606">
    <property type="entry name" value="LIPID A BIOSYNTHESIS LAUROYL ACYLTRANSFERASE"/>
    <property type="match status" value="1"/>
</dbReference>
<dbReference type="FunCoup" id="A0A6N7EZV5">
    <property type="interactions" value="240"/>
</dbReference>
<keyword evidence="5 8" id="KW-0472">Membrane</keyword>
<evidence type="ECO:0008006" key="11">
    <source>
        <dbReference type="Google" id="ProtNLM"/>
    </source>
</evidence>
<evidence type="ECO:0000256" key="8">
    <source>
        <dbReference type="SAM" id="Phobius"/>
    </source>
</evidence>
<feature type="compositionally biased region" description="Basic and acidic residues" evidence="7">
    <location>
        <begin position="357"/>
        <end position="383"/>
    </location>
</feature>
<keyword evidence="8" id="KW-0812">Transmembrane</keyword>
<evidence type="ECO:0000256" key="7">
    <source>
        <dbReference type="SAM" id="MobiDB-lite"/>
    </source>
</evidence>
<keyword evidence="4" id="KW-0808">Transferase</keyword>
<dbReference type="Proteomes" id="UP000471298">
    <property type="component" value="Unassembled WGS sequence"/>
</dbReference>
<evidence type="ECO:0000256" key="3">
    <source>
        <dbReference type="ARBA" id="ARBA00022519"/>
    </source>
</evidence>
<accession>A0A6N7EZV5</accession>
<keyword evidence="8" id="KW-1133">Transmembrane helix</keyword>
<evidence type="ECO:0000256" key="2">
    <source>
        <dbReference type="ARBA" id="ARBA00022475"/>
    </source>
</evidence>
<proteinExistence type="predicted"/>
<dbReference type="InParanoid" id="A0A6N7EZV5"/>
<dbReference type="RefSeq" id="WP_152809910.1">
    <property type="nucleotide sequence ID" value="NZ_WHNW01000004.1"/>
</dbReference>
<feature type="transmembrane region" description="Helical" evidence="8">
    <location>
        <begin position="61"/>
        <end position="85"/>
    </location>
</feature>
<keyword evidence="3" id="KW-0997">Cell inner membrane</keyword>
<dbReference type="InterPro" id="IPR004960">
    <property type="entry name" value="LipA_acyltrans"/>
</dbReference>
<evidence type="ECO:0000256" key="4">
    <source>
        <dbReference type="ARBA" id="ARBA00022679"/>
    </source>
</evidence>
<feature type="region of interest" description="Disordered" evidence="7">
    <location>
        <begin position="345"/>
        <end position="383"/>
    </location>
</feature>
<evidence type="ECO:0000256" key="1">
    <source>
        <dbReference type="ARBA" id="ARBA00004533"/>
    </source>
</evidence>
<dbReference type="EMBL" id="WHNW01000004">
    <property type="protein sequence ID" value="MPV86048.1"/>
    <property type="molecule type" value="Genomic_DNA"/>
</dbReference>